<dbReference type="InterPro" id="IPR039422">
    <property type="entry name" value="MarR/SlyA-like"/>
</dbReference>
<reference evidence="4 6" key="2">
    <citation type="submission" date="2020-07" db="EMBL/GenBank/DDBJ databases">
        <title>Sequencing the genomes of 1000 actinobacteria strains.</title>
        <authorList>
            <person name="Klenk H.-P."/>
        </authorList>
    </citation>
    <scope>NUCLEOTIDE SEQUENCE [LARGE SCALE GENOMIC DNA]</scope>
    <source>
        <strain evidence="4 6">DSM 10309</strain>
    </source>
</reference>
<evidence type="ECO:0000313" key="6">
    <source>
        <dbReference type="Proteomes" id="UP000522688"/>
    </source>
</evidence>
<dbReference type="OrthoDB" id="162531at2"/>
<dbReference type="GO" id="GO:0006950">
    <property type="term" value="P:response to stress"/>
    <property type="evidence" value="ECO:0007669"/>
    <property type="project" value="TreeGrafter"/>
</dbReference>
<dbReference type="GO" id="GO:0003700">
    <property type="term" value="F:DNA-binding transcription factor activity"/>
    <property type="evidence" value="ECO:0007669"/>
    <property type="project" value="InterPro"/>
</dbReference>
<dbReference type="InterPro" id="IPR036388">
    <property type="entry name" value="WH-like_DNA-bd_sf"/>
</dbReference>
<gene>
    <name evidence="4" type="ORF">FB463_002577</name>
    <name evidence="3" type="ORF">FFA01_15600</name>
</gene>
<comment type="caution">
    <text evidence="4">The sequence shown here is derived from an EMBL/GenBank/DDBJ whole genome shotgun (WGS) entry which is preliminary data.</text>
</comment>
<feature type="domain" description="HTH marR-type" evidence="2">
    <location>
        <begin position="25"/>
        <end position="161"/>
    </location>
</feature>
<accession>A0A7W3JK10</accession>
<evidence type="ECO:0000313" key="3">
    <source>
        <dbReference type="EMBL" id="GEK83251.1"/>
    </source>
</evidence>
<dbReference type="InterPro" id="IPR000835">
    <property type="entry name" value="HTH_MarR-typ"/>
</dbReference>
<dbReference type="PANTHER" id="PTHR33164">
    <property type="entry name" value="TRANSCRIPTIONAL REGULATOR, MARR FAMILY"/>
    <property type="match status" value="1"/>
</dbReference>
<proteinExistence type="predicted"/>
<dbReference type="Gene3D" id="1.10.10.10">
    <property type="entry name" value="Winged helix-like DNA-binding domain superfamily/Winged helix DNA-binding domain"/>
    <property type="match status" value="1"/>
</dbReference>
<dbReference type="EMBL" id="BJUV01000013">
    <property type="protein sequence ID" value="GEK83251.1"/>
    <property type="molecule type" value="Genomic_DNA"/>
</dbReference>
<evidence type="ECO:0000256" key="1">
    <source>
        <dbReference type="SAM" id="MobiDB-lite"/>
    </source>
</evidence>
<organism evidence="4 6">
    <name type="scientific">Frigoribacterium faeni</name>
    <dbReference type="NCBI Taxonomy" id="145483"/>
    <lineage>
        <taxon>Bacteria</taxon>
        <taxon>Bacillati</taxon>
        <taxon>Actinomycetota</taxon>
        <taxon>Actinomycetes</taxon>
        <taxon>Micrococcales</taxon>
        <taxon>Microbacteriaceae</taxon>
        <taxon>Frigoribacterium</taxon>
    </lineage>
</organism>
<dbReference type="SMART" id="SM00347">
    <property type="entry name" value="HTH_MARR"/>
    <property type="match status" value="1"/>
</dbReference>
<evidence type="ECO:0000313" key="5">
    <source>
        <dbReference type="Proteomes" id="UP000321154"/>
    </source>
</evidence>
<dbReference type="Proteomes" id="UP000522688">
    <property type="component" value="Unassembled WGS sequence"/>
</dbReference>
<dbReference type="RefSeq" id="WP_146854708.1">
    <property type="nucleotide sequence ID" value="NZ_BAAAHR010000007.1"/>
</dbReference>
<dbReference type="PANTHER" id="PTHR33164:SF104">
    <property type="entry name" value="TRANSCRIPTIONAL REGULATORY PROTEIN"/>
    <property type="match status" value="1"/>
</dbReference>
<dbReference type="GO" id="GO:0003677">
    <property type="term" value="F:DNA binding"/>
    <property type="evidence" value="ECO:0007669"/>
    <property type="project" value="UniProtKB-KW"/>
</dbReference>
<reference evidence="3 5" key="1">
    <citation type="submission" date="2019-07" db="EMBL/GenBank/DDBJ databases">
        <title>Whole genome shotgun sequence of Frigoribacterium faeni NBRC 103066.</title>
        <authorList>
            <person name="Hosoyama A."/>
            <person name="Uohara A."/>
            <person name="Ohji S."/>
            <person name="Ichikawa N."/>
        </authorList>
    </citation>
    <scope>NUCLEOTIDE SEQUENCE [LARGE SCALE GENOMIC DNA]</scope>
    <source>
        <strain evidence="3 5">NBRC 103066</strain>
    </source>
</reference>
<dbReference type="SUPFAM" id="SSF46785">
    <property type="entry name" value="Winged helix' DNA-binding domain"/>
    <property type="match status" value="1"/>
</dbReference>
<dbReference type="PROSITE" id="PS50995">
    <property type="entry name" value="HTH_MARR_2"/>
    <property type="match status" value="1"/>
</dbReference>
<protein>
    <submittedName>
        <fullName evidence="3 4">MarR family transcriptional regulator</fullName>
    </submittedName>
</protein>
<keyword evidence="4" id="KW-0238">DNA-binding</keyword>
<dbReference type="InterPro" id="IPR036390">
    <property type="entry name" value="WH_DNA-bd_sf"/>
</dbReference>
<dbReference type="Pfam" id="PF12802">
    <property type="entry name" value="MarR_2"/>
    <property type="match status" value="1"/>
</dbReference>
<dbReference type="Proteomes" id="UP000321154">
    <property type="component" value="Unassembled WGS sequence"/>
</dbReference>
<name>A0A7W3JK10_9MICO</name>
<evidence type="ECO:0000259" key="2">
    <source>
        <dbReference type="PROSITE" id="PS50995"/>
    </source>
</evidence>
<feature type="compositionally biased region" description="Polar residues" evidence="1">
    <location>
        <begin position="165"/>
        <end position="174"/>
    </location>
</feature>
<feature type="region of interest" description="Disordered" evidence="1">
    <location>
        <begin position="165"/>
        <end position="189"/>
    </location>
</feature>
<evidence type="ECO:0000313" key="4">
    <source>
        <dbReference type="EMBL" id="MBA8814311.1"/>
    </source>
</evidence>
<dbReference type="EMBL" id="JACGWW010000003">
    <property type="protein sequence ID" value="MBA8814311.1"/>
    <property type="molecule type" value="Genomic_DNA"/>
</dbReference>
<sequence>MVHNKPAAPYDATGYWYTSSNEERGVEVLNALRRYRAAESDMRKRTRDSMGMGDTDLAALRFLVRAQRRGDDVNAKDLASHLGITSASTSVLIGRLVSSGHLTRNPHPTDKRGVLLTVTEESHGEVRSTLSAMHQRMIATAESLSADEQATVALFLDAMAASLSADGSDTTSETGRAAEPIDARATPSA</sequence>
<keyword evidence="5" id="KW-1185">Reference proteome</keyword>
<dbReference type="AlphaFoldDB" id="A0A7W3JK10"/>